<evidence type="ECO:0000313" key="7">
    <source>
        <dbReference type="EMBL" id="GFS01521.1"/>
    </source>
</evidence>
<protein>
    <submittedName>
        <fullName evidence="7">Thiamine biosynthesis protein ThiJ</fullName>
    </submittedName>
</protein>
<keyword evidence="3" id="KW-0456">Lyase</keyword>
<keyword evidence="2" id="KW-0238">DNA-binding</keyword>
<evidence type="ECO:0000256" key="2">
    <source>
        <dbReference type="ARBA" id="ARBA00023125"/>
    </source>
</evidence>
<reference evidence="7 8" key="1">
    <citation type="journal article" date="2021" name="Elife">
        <title>Chloroplast acquisition without the gene transfer in kleptoplastic sea slugs, Plakobranchus ocellatus.</title>
        <authorList>
            <person name="Maeda T."/>
            <person name="Takahashi S."/>
            <person name="Yoshida T."/>
            <person name="Shimamura S."/>
            <person name="Takaki Y."/>
            <person name="Nagai Y."/>
            <person name="Toyoda A."/>
            <person name="Suzuki Y."/>
            <person name="Arimoto A."/>
            <person name="Ishii H."/>
            <person name="Satoh N."/>
            <person name="Nishiyama T."/>
            <person name="Hasebe M."/>
            <person name="Maruyama T."/>
            <person name="Minagawa J."/>
            <person name="Obokata J."/>
            <person name="Shigenobu S."/>
        </authorList>
    </citation>
    <scope>NUCLEOTIDE SEQUENCE [LARGE SCALE GENOMIC DNA]</scope>
</reference>
<evidence type="ECO:0000313" key="8">
    <source>
        <dbReference type="Proteomes" id="UP000762676"/>
    </source>
</evidence>
<dbReference type="SUPFAM" id="SSF52317">
    <property type="entry name" value="Class I glutamine amidotransferase-like"/>
    <property type="match status" value="1"/>
</dbReference>
<evidence type="ECO:0000256" key="3">
    <source>
        <dbReference type="ARBA" id="ARBA00023239"/>
    </source>
</evidence>
<dbReference type="CDD" id="cd03141">
    <property type="entry name" value="GATase1_Hsp31_like"/>
    <property type="match status" value="1"/>
</dbReference>
<evidence type="ECO:0000256" key="4">
    <source>
        <dbReference type="ARBA" id="ARBA00038493"/>
    </source>
</evidence>
<dbReference type="Proteomes" id="UP000762676">
    <property type="component" value="Unassembled WGS sequence"/>
</dbReference>
<dbReference type="Gene3D" id="3.40.50.880">
    <property type="match status" value="1"/>
</dbReference>
<dbReference type="GO" id="GO:0019243">
    <property type="term" value="P:methylglyoxal catabolic process to D-lactate via S-lactoyl-glutathione"/>
    <property type="evidence" value="ECO:0007669"/>
    <property type="project" value="TreeGrafter"/>
</dbReference>
<organism evidence="7 8">
    <name type="scientific">Elysia marginata</name>
    <dbReference type="NCBI Taxonomy" id="1093978"/>
    <lineage>
        <taxon>Eukaryota</taxon>
        <taxon>Metazoa</taxon>
        <taxon>Spiralia</taxon>
        <taxon>Lophotrochozoa</taxon>
        <taxon>Mollusca</taxon>
        <taxon>Gastropoda</taxon>
        <taxon>Heterobranchia</taxon>
        <taxon>Euthyneura</taxon>
        <taxon>Panpulmonata</taxon>
        <taxon>Sacoglossa</taxon>
        <taxon>Placobranchoidea</taxon>
        <taxon>Plakobranchidae</taxon>
        <taxon>Elysia</taxon>
    </lineage>
</organism>
<proteinExistence type="inferred from homology"/>
<dbReference type="Pfam" id="PF03221">
    <property type="entry name" value="HTH_Tnp_Tc5"/>
    <property type="match status" value="1"/>
</dbReference>
<dbReference type="Gene3D" id="1.10.10.60">
    <property type="entry name" value="Homeodomain-like"/>
    <property type="match status" value="1"/>
</dbReference>
<evidence type="ECO:0000256" key="1">
    <source>
        <dbReference type="ARBA" id="ARBA00023016"/>
    </source>
</evidence>
<dbReference type="InterPro" id="IPR002818">
    <property type="entry name" value="DJ-1/PfpI"/>
</dbReference>
<keyword evidence="8" id="KW-1185">Reference proteome</keyword>
<evidence type="ECO:0000259" key="5">
    <source>
        <dbReference type="Pfam" id="PF01965"/>
    </source>
</evidence>
<dbReference type="PANTHER" id="PTHR48094">
    <property type="entry name" value="PROTEIN/NUCLEIC ACID DEGLYCASE DJ-1-RELATED"/>
    <property type="match status" value="1"/>
</dbReference>
<dbReference type="InterPro" id="IPR006600">
    <property type="entry name" value="HTH_CenpB_DNA-bd_dom"/>
</dbReference>
<feature type="domain" description="HTH CENPB-type" evidence="6">
    <location>
        <begin position="292"/>
        <end position="325"/>
    </location>
</feature>
<keyword evidence="1" id="KW-0346">Stress response</keyword>
<dbReference type="AlphaFoldDB" id="A0AAV4HYE6"/>
<accession>A0AAV4HYE6</accession>
<feature type="domain" description="DJ-1/PfpI" evidence="5">
    <location>
        <begin position="84"/>
        <end position="226"/>
    </location>
</feature>
<dbReference type="GO" id="GO:0003677">
    <property type="term" value="F:DNA binding"/>
    <property type="evidence" value="ECO:0007669"/>
    <property type="project" value="UniProtKB-KW"/>
</dbReference>
<dbReference type="GO" id="GO:0005737">
    <property type="term" value="C:cytoplasm"/>
    <property type="evidence" value="ECO:0007669"/>
    <property type="project" value="TreeGrafter"/>
</dbReference>
<comment type="similarity">
    <text evidence="4">Belongs to the peptidase C56 family. HSP31-like subfamily.</text>
</comment>
<dbReference type="Pfam" id="PF01965">
    <property type="entry name" value="DJ-1_PfpI"/>
    <property type="match status" value="1"/>
</dbReference>
<gene>
    <name evidence="7" type="ORF">ElyMa_002840800</name>
</gene>
<dbReference type="GO" id="GO:0019172">
    <property type="term" value="F:glyoxalase III activity"/>
    <property type="evidence" value="ECO:0007669"/>
    <property type="project" value="TreeGrafter"/>
</dbReference>
<comment type="caution">
    <text evidence="7">The sequence shown here is derived from an EMBL/GenBank/DDBJ whole genome shotgun (WGS) entry which is preliminary data.</text>
</comment>
<sequence length="329" mass="35509">MGKKILIVLTSHGTLGDSELKTGWYLPELAHPLKVLFDAGYTDLVEIVSPKGGLAPVDPQSAEVFKDDPTCQWLYNNSHAQNLINHTKKASDIAFSDYCAVVYPGGHGPMFDLAFDVEIAKITSNVFSDGGLVAACCHGPAGLVPVKDKSGNSIVHGRKITCFTNSEETAIEMTSLVPFALETKLKELGGKFSSADDFQEHVLVDGRLITGQNSQSSSAFSLAVLAQVKQLLAADTSGGKEVKKRKSCKKHSIPNSTLSTILKDIEKLQKARDDSKFRPATKETKLCSHEGLEDAVFAWFRQAMAMNVPLSGPVVIGKAEAIAQLMNFK</sequence>
<evidence type="ECO:0000259" key="6">
    <source>
        <dbReference type="Pfam" id="PF03221"/>
    </source>
</evidence>
<name>A0AAV4HYE6_9GAST</name>
<dbReference type="InterPro" id="IPR050325">
    <property type="entry name" value="Prot/Nucl_acid_deglycase"/>
</dbReference>
<dbReference type="PANTHER" id="PTHR48094:SF11">
    <property type="entry name" value="GLUTATHIONE-INDEPENDENT GLYOXALASE HSP31-RELATED"/>
    <property type="match status" value="1"/>
</dbReference>
<dbReference type="InterPro" id="IPR029062">
    <property type="entry name" value="Class_I_gatase-like"/>
</dbReference>
<dbReference type="EMBL" id="BMAT01005880">
    <property type="protein sequence ID" value="GFS01521.1"/>
    <property type="molecule type" value="Genomic_DNA"/>
</dbReference>